<evidence type="ECO:0000256" key="2">
    <source>
        <dbReference type="ARBA" id="ARBA00022475"/>
    </source>
</evidence>
<reference evidence="8 9" key="1">
    <citation type="submission" date="2019-01" db="EMBL/GenBank/DDBJ databases">
        <authorList>
            <person name="Chen W.-M."/>
        </authorList>
    </citation>
    <scope>NUCLEOTIDE SEQUENCE [LARGE SCALE GENOMIC DNA]</scope>
    <source>
        <strain evidence="8 9">YBJ-36</strain>
    </source>
</reference>
<evidence type="ECO:0000256" key="4">
    <source>
        <dbReference type="ARBA" id="ARBA00022989"/>
    </source>
</evidence>
<keyword evidence="5 6" id="KW-0472">Membrane</keyword>
<feature type="transmembrane region" description="Helical" evidence="6">
    <location>
        <begin position="423"/>
        <end position="443"/>
    </location>
</feature>
<feature type="transmembrane region" description="Helical" evidence="6">
    <location>
        <begin position="314"/>
        <end position="335"/>
    </location>
</feature>
<feature type="transmembrane region" description="Helical" evidence="6">
    <location>
        <begin position="50"/>
        <end position="69"/>
    </location>
</feature>
<dbReference type="PANTHER" id="PTHR43702">
    <property type="entry name" value="L-FUCOSE-PROTON SYMPORTER"/>
    <property type="match status" value="1"/>
</dbReference>
<evidence type="ECO:0000313" key="8">
    <source>
        <dbReference type="EMBL" id="RVT99922.1"/>
    </source>
</evidence>
<dbReference type="PROSITE" id="PS50850">
    <property type="entry name" value="MFS"/>
    <property type="match status" value="1"/>
</dbReference>
<dbReference type="PANTHER" id="PTHR43702:SF3">
    <property type="entry name" value="PROTEIN TSGA"/>
    <property type="match status" value="1"/>
</dbReference>
<keyword evidence="9" id="KW-1185">Reference proteome</keyword>
<comment type="subcellular location">
    <subcellularLocation>
        <location evidence="1">Cell inner membrane</location>
        <topology evidence="1">Multi-pass membrane protein</topology>
    </subcellularLocation>
</comment>
<feature type="transmembrane region" description="Helical" evidence="6">
    <location>
        <begin position="365"/>
        <end position="383"/>
    </location>
</feature>
<keyword evidence="3 6" id="KW-0812">Transmembrane</keyword>
<comment type="caution">
    <text evidence="8">The sequence shown here is derived from an EMBL/GenBank/DDBJ whole genome shotgun (WGS) entry which is preliminary data.</text>
</comment>
<dbReference type="RefSeq" id="WP_127706710.1">
    <property type="nucleotide sequence ID" value="NZ_SACK01000007.1"/>
</dbReference>
<feature type="transmembrane region" description="Helical" evidence="6">
    <location>
        <begin position="341"/>
        <end position="358"/>
    </location>
</feature>
<dbReference type="GO" id="GO:0005886">
    <property type="term" value="C:plasma membrane"/>
    <property type="evidence" value="ECO:0007669"/>
    <property type="project" value="UniProtKB-SubCell"/>
</dbReference>
<feature type="transmembrane region" description="Helical" evidence="6">
    <location>
        <begin position="110"/>
        <end position="138"/>
    </location>
</feature>
<feature type="transmembrane region" description="Helical" evidence="6">
    <location>
        <begin position="180"/>
        <end position="204"/>
    </location>
</feature>
<organism evidence="8 9">
    <name type="scientific">Mucilaginibacter limnophilus</name>
    <dbReference type="NCBI Taxonomy" id="1932778"/>
    <lineage>
        <taxon>Bacteria</taxon>
        <taxon>Pseudomonadati</taxon>
        <taxon>Bacteroidota</taxon>
        <taxon>Sphingobacteriia</taxon>
        <taxon>Sphingobacteriales</taxon>
        <taxon>Sphingobacteriaceae</taxon>
        <taxon>Mucilaginibacter</taxon>
    </lineage>
</organism>
<evidence type="ECO:0000256" key="6">
    <source>
        <dbReference type="SAM" id="Phobius"/>
    </source>
</evidence>
<evidence type="ECO:0000313" key="9">
    <source>
        <dbReference type="Proteomes" id="UP000282759"/>
    </source>
</evidence>
<dbReference type="InterPro" id="IPR011701">
    <property type="entry name" value="MFS"/>
</dbReference>
<dbReference type="InterPro" id="IPR036259">
    <property type="entry name" value="MFS_trans_sf"/>
</dbReference>
<proteinExistence type="predicted"/>
<feature type="transmembrane region" description="Helical" evidence="6">
    <location>
        <begin position="389"/>
        <end position="411"/>
    </location>
</feature>
<accession>A0A437MQL0</accession>
<dbReference type="Pfam" id="PF07690">
    <property type="entry name" value="MFS_1"/>
    <property type="match status" value="1"/>
</dbReference>
<sequence length="491" mass="52828">MEQNKTKSYGSALYTLITVFFFWGFVAASNDILIPVFKEKLNLEQWQSQMISFAFYVAYTVGSIIYTFISKQIGGDILNRIGYRNGIALGLVISALGTLLFYPAAETASFYIMITGLFIVGLGFSLQQIAANALAVALGDPKTGAQRLSLAGGVNNFGTTIGPLLVSLAIFGSVTASSSVASISAVKVPYLILGALFIVVALVFKFSNIPNKIETEEDTIDLSSPTDVSNVATHGEKNGALNYLQLSLGMIAIFLYVGVEVSTASNLPEYMSKKLGVATHNIAPFVSLYWASLMIGRWTASIGAFNVSGSMKKVLNVLVPYLAFGVFLFVNKLAQHDVTPFYVYGFVIIAMIVGDMLSKGNPARLLFIFSAMAIIALFIGMLTSGMLSAFAFISVGLFCSTLWPCIYTLAVSGLGKYTNQGSGFLIMMIMGGGFISLLQGVLADDKFLGIQWSYLVGVACFTYLAFYALKAQSILKKQGINFDELEVKGGH</sequence>
<evidence type="ECO:0000256" key="1">
    <source>
        <dbReference type="ARBA" id="ARBA00004429"/>
    </source>
</evidence>
<feature type="domain" description="Major facilitator superfamily (MFS) profile" evidence="7">
    <location>
        <begin position="1"/>
        <end position="212"/>
    </location>
</feature>
<name>A0A437MQL0_9SPHI</name>
<dbReference type="Proteomes" id="UP000282759">
    <property type="component" value="Unassembled WGS sequence"/>
</dbReference>
<dbReference type="SUPFAM" id="SSF103473">
    <property type="entry name" value="MFS general substrate transporter"/>
    <property type="match status" value="1"/>
</dbReference>
<dbReference type="EMBL" id="SACK01000007">
    <property type="protein sequence ID" value="RVT99922.1"/>
    <property type="molecule type" value="Genomic_DNA"/>
</dbReference>
<protein>
    <submittedName>
        <fullName evidence="8">MFS transporter</fullName>
    </submittedName>
</protein>
<feature type="transmembrane region" description="Helical" evidence="6">
    <location>
        <begin position="81"/>
        <end position="104"/>
    </location>
</feature>
<feature type="transmembrane region" description="Helical" evidence="6">
    <location>
        <begin position="449"/>
        <end position="469"/>
    </location>
</feature>
<dbReference type="GO" id="GO:0022857">
    <property type="term" value="F:transmembrane transporter activity"/>
    <property type="evidence" value="ECO:0007669"/>
    <property type="project" value="InterPro"/>
</dbReference>
<dbReference type="InterPro" id="IPR050375">
    <property type="entry name" value="MFS_TsgA-like"/>
</dbReference>
<keyword evidence="4 6" id="KW-1133">Transmembrane helix</keyword>
<dbReference type="Gene3D" id="1.20.1250.20">
    <property type="entry name" value="MFS general substrate transporter like domains"/>
    <property type="match status" value="2"/>
</dbReference>
<keyword evidence="2" id="KW-1003">Cell membrane</keyword>
<evidence type="ECO:0000256" key="3">
    <source>
        <dbReference type="ARBA" id="ARBA00022692"/>
    </source>
</evidence>
<feature type="transmembrane region" description="Helical" evidence="6">
    <location>
        <begin position="150"/>
        <end position="174"/>
    </location>
</feature>
<gene>
    <name evidence="8" type="ORF">EOD41_15910</name>
</gene>
<feature type="transmembrane region" description="Helical" evidence="6">
    <location>
        <begin position="12"/>
        <end position="30"/>
    </location>
</feature>
<dbReference type="OrthoDB" id="9786665at2"/>
<evidence type="ECO:0000256" key="5">
    <source>
        <dbReference type="ARBA" id="ARBA00023136"/>
    </source>
</evidence>
<dbReference type="AlphaFoldDB" id="A0A437MQL0"/>
<dbReference type="InterPro" id="IPR020846">
    <property type="entry name" value="MFS_dom"/>
</dbReference>
<evidence type="ECO:0000259" key="7">
    <source>
        <dbReference type="PROSITE" id="PS50850"/>
    </source>
</evidence>
<feature type="transmembrane region" description="Helical" evidence="6">
    <location>
        <begin position="246"/>
        <end position="267"/>
    </location>
</feature>